<keyword evidence="2" id="KW-0732">Signal</keyword>
<proteinExistence type="predicted"/>
<feature type="chain" id="PRO_5043590785" evidence="2">
    <location>
        <begin position="24"/>
        <end position="410"/>
    </location>
</feature>
<feature type="compositionally biased region" description="Low complexity" evidence="1">
    <location>
        <begin position="31"/>
        <end position="63"/>
    </location>
</feature>
<name>A0A6S7HNA8_PARCT</name>
<evidence type="ECO:0000256" key="2">
    <source>
        <dbReference type="SAM" id="SignalP"/>
    </source>
</evidence>
<evidence type="ECO:0000256" key="1">
    <source>
        <dbReference type="SAM" id="MobiDB-lite"/>
    </source>
</evidence>
<feature type="region of interest" description="Disordered" evidence="1">
    <location>
        <begin position="153"/>
        <end position="181"/>
    </location>
</feature>
<keyword evidence="4" id="KW-1185">Reference proteome</keyword>
<dbReference type="AlphaFoldDB" id="A0A6S7HNA8"/>
<sequence length="410" mass="46032">MKVDFKIVCIVLLAFCFVAESEGWWSRRSSRSSSSSSSRSSSSSSRSSSSSSSSRRSSSQRRGWSFRRPRRPSPRRFRLWPFGRKPTASPQAKPTRGYSKIRLPPCSLRFGTPCIWSKQVTTKRPSGPTKTPAWCSTLYGFCIETGKSKARTSKAPVKISPPASPFKSSGSSSENSCPLPNKVKRRIPKNIPGTFHHCLEATPQQCCTYISGTPGTITVVLHVIDNWPKYLAIAPTKLQVAVITIAGVNFLHKTIKWLGTQVHHISGEIKKKVTKIDLVERPLAFALAILLKYRPECSSYVIRCLQKSHMWTTLRNQPGNATHSAALLYTEDDAMYLIEKGGTLGTRNDRRQIRRVFFLTSKWNTEKTITPAKRRTVQEYYRKMGGGYNLYDDNCHDGTKAVERLAESSD</sequence>
<dbReference type="Proteomes" id="UP001152795">
    <property type="component" value="Unassembled WGS sequence"/>
</dbReference>
<reference evidence="3" key="1">
    <citation type="submission" date="2020-04" db="EMBL/GenBank/DDBJ databases">
        <authorList>
            <person name="Alioto T."/>
            <person name="Alioto T."/>
            <person name="Gomez Garrido J."/>
        </authorList>
    </citation>
    <scope>NUCLEOTIDE SEQUENCE</scope>
    <source>
        <strain evidence="3">A484AB</strain>
    </source>
</reference>
<feature type="signal peptide" evidence="2">
    <location>
        <begin position="1"/>
        <end position="23"/>
    </location>
</feature>
<organism evidence="3 4">
    <name type="scientific">Paramuricea clavata</name>
    <name type="common">Red gorgonian</name>
    <name type="synonym">Violescent sea-whip</name>
    <dbReference type="NCBI Taxonomy" id="317549"/>
    <lineage>
        <taxon>Eukaryota</taxon>
        <taxon>Metazoa</taxon>
        <taxon>Cnidaria</taxon>
        <taxon>Anthozoa</taxon>
        <taxon>Octocorallia</taxon>
        <taxon>Malacalcyonacea</taxon>
        <taxon>Plexauridae</taxon>
        <taxon>Paramuricea</taxon>
    </lineage>
</organism>
<evidence type="ECO:0000313" key="4">
    <source>
        <dbReference type="Proteomes" id="UP001152795"/>
    </source>
</evidence>
<feature type="compositionally biased region" description="Basic residues" evidence="1">
    <location>
        <begin position="64"/>
        <end position="78"/>
    </location>
</feature>
<dbReference type="EMBL" id="CACRXK020005094">
    <property type="protein sequence ID" value="CAB4005093.1"/>
    <property type="molecule type" value="Genomic_DNA"/>
</dbReference>
<comment type="caution">
    <text evidence="3">The sequence shown here is derived from an EMBL/GenBank/DDBJ whole genome shotgun (WGS) entry which is preliminary data.</text>
</comment>
<feature type="compositionally biased region" description="Low complexity" evidence="1">
    <location>
        <begin position="165"/>
        <end position="180"/>
    </location>
</feature>
<accession>A0A6S7HNA8</accession>
<evidence type="ECO:0000313" key="3">
    <source>
        <dbReference type="EMBL" id="CAB4005093.1"/>
    </source>
</evidence>
<gene>
    <name evidence="3" type="ORF">PACLA_8A067496</name>
</gene>
<protein>
    <submittedName>
        <fullName evidence="3">Uncharacterized protein</fullName>
    </submittedName>
</protein>
<feature type="region of interest" description="Disordered" evidence="1">
    <location>
        <begin position="28"/>
        <end position="99"/>
    </location>
</feature>